<dbReference type="Proteomes" id="UP001363622">
    <property type="component" value="Unassembled WGS sequence"/>
</dbReference>
<dbReference type="InterPro" id="IPR002575">
    <property type="entry name" value="Aminoglycoside_PTrfase"/>
</dbReference>
<feature type="compositionally biased region" description="Polar residues" evidence="1">
    <location>
        <begin position="1"/>
        <end position="13"/>
    </location>
</feature>
<accession>A0ABR1L014</accession>
<feature type="compositionally biased region" description="Polar residues" evidence="1">
    <location>
        <begin position="285"/>
        <end position="300"/>
    </location>
</feature>
<evidence type="ECO:0000313" key="4">
    <source>
        <dbReference type="Proteomes" id="UP001363622"/>
    </source>
</evidence>
<dbReference type="Pfam" id="PF01636">
    <property type="entry name" value="APH"/>
    <property type="match status" value="1"/>
</dbReference>
<dbReference type="SUPFAM" id="SSF56112">
    <property type="entry name" value="Protein kinase-like (PK-like)"/>
    <property type="match status" value="1"/>
</dbReference>
<evidence type="ECO:0000259" key="2">
    <source>
        <dbReference type="Pfam" id="PF01636"/>
    </source>
</evidence>
<dbReference type="PANTHER" id="PTHR21310">
    <property type="entry name" value="AMINOGLYCOSIDE PHOSPHOTRANSFERASE-RELATED-RELATED"/>
    <property type="match status" value="1"/>
</dbReference>
<protein>
    <recommendedName>
        <fullName evidence="2">Aminoglycoside phosphotransferase domain-containing protein</fullName>
    </recommendedName>
</protein>
<dbReference type="InterPro" id="IPR051678">
    <property type="entry name" value="AGP_Transferase"/>
</dbReference>
<comment type="caution">
    <text evidence="3">The sequence shown here is derived from an EMBL/GenBank/DDBJ whole genome shotgun (WGS) entry which is preliminary data.</text>
</comment>
<dbReference type="Gene3D" id="3.90.1200.10">
    <property type="match status" value="1"/>
</dbReference>
<reference evidence="3 4" key="1">
    <citation type="submission" date="2024-04" db="EMBL/GenBank/DDBJ databases">
        <title>Phyllosticta paracitricarpa is synonymous to the EU quarantine fungus P. citricarpa based on phylogenomic analyses.</title>
        <authorList>
            <consortium name="Lawrence Berkeley National Laboratory"/>
            <person name="Van Ingen-Buijs V.A."/>
            <person name="Van Westerhoven A.C."/>
            <person name="Haridas S."/>
            <person name="Skiadas P."/>
            <person name="Martin F."/>
            <person name="Groenewald J.Z."/>
            <person name="Crous P.W."/>
            <person name="Seidl M.F."/>
        </authorList>
    </citation>
    <scope>NUCLEOTIDE SEQUENCE [LARGE SCALE GENOMIC DNA]</scope>
    <source>
        <strain evidence="3 4">CBS 123371</strain>
    </source>
</reference>
<evidence type="ECO:0000256" key="1">
    <source>
        <dbReference type="SAM" id="MobiDB-lite"/>
    </source>
</evidence>
<feature type="domain" description="Aminoglycoside phosphotransferase" evidence="2">
    <location>
        <begin position="416"/>
        <end position="458"/>
    </location>
</feature>
<sequence>MAIHLSSVSTYSADSAAEAKATGKDHEHDRRDSKAGESDWQNDSQFQAPTAISAAEALAANAAAFRSSPDFSVANSDTPAALAYWDAVLDLCTPATLIHAPLGYYEGLDGGELIGRFIFAVGDVVIKAGVMPSEDVYARRKKYDGVDRNEVEAAALIKEKCGDAVPVADILFAGKLRGSSTLIQRRIEGPTLAAAWPSLTISQRKEFKKQTRNLIATLARRVGASPTGKRTYLVDDYASIWARNLTPGERRVMLPPAPPSRPSAARANSGTVESVRRRDLWGSEGSEQQEAGQAPRSKSFSGGRRDVFASGNGLSTDGFTRGDVFASSNRKPDGSAAAGTGIGFRRGNGFTRGDVFSKPPSLSMTSTTPRSSGSNIFNKPPTLSLADSAIITSPPSSTAASPSLSSPRTTVERDADAIAADPDTSFTHNDLSPSNIIVSPDFERPVIRALIDWEQAGWIGVKTAGMIHRRWRAGVEEEDEDVGEQVSWKDLYEFDWRDEERSAAGS</sequence>
<feature type="compositionally biased region" description="Low complexity" evidence="1">
    <location>
        <begin position="386"/>
        <end position="409"/>
    </location>
</feature>
<keyword evidence="4" id="KW-1185">Reference proteome</keyword>
<dbReference type="InterPro" id="IPR011009">
    <property type="entry name" value="Kinase-like_dom_sf"/>
</dbReference>
<dbReference type="EMBL" id="JBBPHU010000001">
    <property type="protein sequence ID" value="KAK7524433.1"/>
    <property type="molecule type" value="Genomic_DNA"/>
</dbReference>
<feature type="compositionally biased region" description="Polar residues" evidence="1">
    <location>
        <begin position="360"/>
        <end position="377"/>
    </location>
</feature>
<proteinExistence type="predicted"/>
<gene>
    <name evidence="3" type="ORF">IWZ03DRAFT_24683</name>
</gene>
<feature type="compositionally biased region" description="Basic and acidic residues" evidence="1">
    <location>
        <begin position="21"/>
        <end position="37"/>
    </location>
</feature>
<organism evidence="3 4">
    <name type="scientific">Phyllosticta citriasiana</name>
    <dbReference type="NCBI Taxonomy" id="595635"/>
    <lineage>
        <taxon>Eukaryota</taxon>
        <taxon>Fungi</taxon>
        <taxon>Dikarya</taxon>
        <taxon>Ascomycota</taxon>
        <taxon>Pezizomycotina</taxon>
        <taxon>Dothideomycetes</taxon>
        <taxon>Dothideomycetes incertae sedis</taxon>
        <taxon>Botryosphaeriales</taxon>
        <taxon>Phyllostictaceae</taxon>
        <taxon>Phyllosticta</taxon>
    </lineage>
</organism>
<feature type="region of interest" description="Disordered" evidence="1">
    <location>
        <begin position="1"/>
        <end position="43"/>
    </location>
</feature>
<feature type="region of interest" description="Disordered" evidence="1">
    <location>
        <begin position="250"/>
        <end position="411"/>
    </location>
</feature>
<name>A0ABR1L014_9PEZI</name>
<evidence type="ECO:0000313" key="3">
    <source>
        <dbReference type="EMBL" id="KAK7524433.1"/>
    </source>
</evidence>
<dbReference type="PANTHER" id="PTHR21310:SF54">
    <property type="entry name" value="AMINOGLYCOSIDE PHOSPHOTRANSFERASE DOMAIN-CONTAINING PROTEIN"/>
    <property type="match status" value="1"/>
</dbReference>